<dbReference type="GO" id="GO:0006915">
    <property type="term" value="P:apoptotic process"/>
    <property type="evidence" value="ECO:0007669"/>
    <property type="project" value="UniProtKB-KW"/>
</dbReference>
<dbReference type="InterPro" id="IPR011993">
    <property type="entry name" value="PH-like_dom_sf"/>
</dbReference>
<evidence type="ECO:0000256" key="4">
    <source>
        <dbReference type="ARBA" id="ARBA00024863"/>
    </source>
</evidence>
<keyword evidence="1" id="KW-0053">Apoptosis</keyword>
<dbReference type="GO" id="GO:0006909">
    <property type="term" value="P:phagocytosis"/>
    <property type="evidence" value="ECO:0007669"/>
    <property type="project" value="UniProtKB-KW"/>
</dbReference>
<evidence type="ECO:0000259" key="7">
    <source>
        <dbReference type="PROSITE" id="PS51335"/>
    </source>
</evidence>
<feature type="domain" description="ELMO" evidence="7">
    <location>
        <begin position="346"/>
        <end position="509"/>
    </location>
</feature>
<dbReference type="Pfam" id="PF04727">
    <property type="entry name" value="ELMO_CED12"/>
    <property type="match status" value="1"/>
</dbReference>
<dbReference type="GO" id="GO:0017124">
    <property type="term" value="F:SH3 domain binding"/>
    <property type="evidence" value="ECO:0007669"/>
    <property type="project" value="UniProtKB-KW"/>
</dbReference>
<accession>A0A7M5WKY2</accession>
<dbReference type="Gene3D" id="1.25.10.10">
    <property type="entry name" value="Leucine-rich Repeat Variant"/>
    <property type="match status" value="1"/>
</dbReference>
<name>A0A7M5WKY2_9CNID</name>
<proteinExistence type="predicted"/>
<evidence type="ECO:0008006" key="10">
    <source>
        <dbReference type="Google" id="ProtNLM"/>
    </source>
</evidence>
<feature type="repeat" description="ARM" evidence="5">
    <location>
        <begin position="162"/>
        <end position="191"/>
    </location>
</feature>
<comment type="function">
    <text evidence="4">Involved in cytoskeletal rearrangements required for phagocytosis of apoptotic cells and cell motility. Acts in association with DOCK1 and CRK. Was initially proposed to be required in complex with DOCK1 to activate Rac Rho small GTPases. May enhance the guanine nucleotide exchange factor (GEF) activity of DOCK1.</text>
</comment>
<dbReference type="Gene3D" id="2.30.29.30">
    <property type="entry name" value="Pleckstrin-homology domain (PH domain)/Phosphotyrosine-binding domain (PTB)"/>
    <property type="match status" value="1"/>
</dbReference>
<dbReference type="OrthoDB" id="28413at2759"/>
<dbReference type="GO" id="GO:0048870">
    <property type="term" value="P:cell motility"/>
    <property type="evidence" value="ECO:0007669"/>
    <property type="project" value="TreeGrafter"/>
</dbReference>
<keyword evidence="9" id="KW-1185">Reference proteome</keyword>
<evidence type="ECO:0000313" key="8">
    <source>
        <dbReference type="EnsemblMetazoa" id="CLYHEMP008364.1"/>
    </source>
</evidence>
<evidence type="ECO:0000256" key="1">
    <source>
        <dbReference type="ARBA" id="ARBA00022703"/>
    </source>
</evidence>
<feature type="domain" description="PH" evidence="6">
    <location>
        <begin position="573"/>
        <end position="692"/>
    </location>
</feature>
<dbReference type="InterPro" id="IPR050868">
    <property type="entry name" value="ELMO_domain-containing"/>
</dbReference>
<dbReference type="PROSITE" id="PS50176">
    <property type="entry name" value="ARM_REPEAT"/>
    <property type="match status" value="1"/>
</dbReference>
<dbReference type="InterPro" id="IPR001849">
    <property type="entry name" value="PH_domain"/>
</dbReference>
<dbReference type="Gene3D" id="6.10.250.810">
    <property type="match status" value="1"/>
</dbReference>
<dbReference type="GO" id="GO:0007015">
    <property type="term" value="P:actin filament organization"/>
    <property type="evidence" value="ECO:0007669"/>
    <property type="project" value="TreeGrafter"/>
</dbReference>
<protein>
    <recommendedName>
        <fullName evidence="10">ELMO domain-containing protein</fullName>
    </recommendedName>
</protein>
<keyword evidence="3" id="KW-0729">SH3-binding</keyword>
<evidence type="ECO:0000256" key="5">
    <source>
        <dbReference type="PROSITE-ProRule" id="PRU00259"/>
    </source>
</evidence>
<dbReference type="Pfam" id="PF11841">
    <property type="entry name" value="ELMO_ARM"/>
    <property type="match status" value="1"/>
</dbReference>
<dbReference type="PROSITE" id="PS51335">
    <property type="entry name" value="ELMO"/>
    <property type="match status" value="1"/>
</dbReference>
<evidence type="ECO:0000256" key="2">
    <source>
        <dbReference type="ARBA" id="ARBA00022907"/>
    </source>
</evidence>
<dbReference type="InterPro" id="IPR000225">
    <property type="entry name" value="Armadillo"/>
</dbReference>
<dbReference type="EnsemblMetazoa" id="CLYHEMT008364.1">
    <property type="protein sequence ID" value="CLYHEMP008364.1"/>
    <property type="gene ID" value="CLYHEMG008364"/>
</dbReference>
<dbReference type="InterPro" id="IPR011989">
    <property type="entry name" value="ARM-like"/>
</dbReference>
<evidence type="ECO:0000256" key="3">
    <source>
        <dbReference type="ARBA" id="ARBA00023036"/>
    </source>
</evidence>
<dbReference type="Pfam" id="PF16457">
    <property type="entry name" value="PH_12"/>
    <property type="match status" value="1"/>
</dbReference>
<keyword evidence="2" id="KW-0581">Phagocytosis</keyword>
<dbReference type="PROSITE" id="PS50003">
    <property type="entry name" value="PH_DOMAIN"/>
    <property type="match status" value="1"/>
</dbReference>
<reference evidence="8" key="1">
    <citation type="submission" date="2021-01" db="UniProtKB">
        <authorList>
            <consortium name="EnsemblMetazoa"/>
        </authorList>
    </citation>
    <scope>IDENTIFICATION</scope>
</reference>
<dbReference type="Proteomes" id="UP000594262">
    <property type="component" value="Unplaced"/>
</dbReference>
<evidence type="ECO:0000259" key="6">
    <source>
        <dbReference type="PROSITE" id="PS50003"/>
    </source>
</evidence>
<dbReference type="GO" id="GO:0005886">
    <property type="term" value="C:plasma membrane"/>
    <property type="evidence" value="ECO:0007669"/>
    <property type="project" value="TreeGrafter"/>
</dbReference>
<sequence>NHKLDSIVNLFYFIETVLQIEHKSKIIILKTKLAIMTTDTVKRVAIKKDGYFHILYQLNTTSTLSEVVKDICAKWTLNRPEQYALQYLDSKLYITEENRAEIRDGDILTVTFNVELAAARFLSDIEQPDQAIKRKALDELAGITGPGQAEDSMFAKEFVQRNGITALVRIIESVGEPNDVIAQSMAALQELLEHGFISWDQSVNPKFLDKVLAFANKPDGGDPRVIQKALSLLDNIVTVSKTLFVLVMNKVVIENIIHQLKSNDPQLQLSAVSLINSIMARMEHENRKKFSNGLVSKGYTEILQKVISTSAPLSSEMNHQLYIYQSLLLSMLEPLLNTKPDPHDTELNNDLMNIYNIAFDSASKERALGRPDFKKLGFENGDLPLKDFEESPPGVLACEVMVYFASKHQDQYVKIILENSVRDEEYQCPFGRCTKQLTKMLAESLNVGAPISETSEEYQPMFFSSPHCFQELYSVTVQLLNKTWKEMRATAADFNRVISVVKDQIKRVLNEKPETIDKLKTKAFSLTYQQFLKLMQQEAQERNILDSQTKPVMELREQVEPEIRELVRQQRLAQLVEGEYFKQVDFRGKFKSDKYWYCCLSSNHRFLHYATDLSGKDNTPPSIDALPHKLPLADVSKLELGKDSTHLKAMKKNFVNLTFSLFHGQEEQPLDFVAPNEQMLYVWVDGLSSLLGKEMISKAFQEDLDMLLNMEMKLRLLDLEDVPIPDVPPPVPREPDNYDFFYGE</sequence>
<dbReference type="AlphaFoldDB" id="A0A7M5WKY2"/>
<dbReference type="SUPFAM" id="SSF48371">
    <property type="entry name" value="ARM repeat"/>
    <property type="match status" value="1"/>
</dbReference>
<organism evidence="8 9">
    <name type="scientific">Clytia hemisphaerica</name>
    <dbReference type="NCBI Taxonomy" id="252671"/>
    <lineage>
        <taxon>Eukaryota</taxon>
        <taxon>Metazoa</taxon>
        <taxon>Cnidaria</taxon>
        <taxon>Hydrozoa</taxon>
        <taxon>Hydroidolina</taxon>
        <taxon>Leptothecata</taxon>
        <taxon>Obeliida</taxon>
        <taxon>Clytiidae</taxon>
        <taxon>Clytia</taxon>
    </lineage>
</organism>
<dbReference type="PANTHER" id="PTHR12771">
    <property type="entry name" value="ENGULFMENT AND CELL MOTILITY"/>
    <property type="match status" value="1"/>
</dbReference>
<dbReference type="InterPro" id="IPR024574">
    <property type="entry name" value="ELMO_ARM"/>
</dbReference>
<dbReference type="InterPro" id="IPR016024">
    <property type="entry name" value="ARM-type_fold"/>
</dbReference>
<dbReference type="PANTHER" id="PTHR12771:SF56">
    <property type="entry name" value="CED-12"/>
    <property type="match status" value="1"/>
</dbReference>
<evidence type="ECO:0000313" key="9">
    <source>
        <dbReference type="Proteomes" id="UP000594262"/>
    </source>
</evidence>
<dbReference type="InterPro" id="IPR006816">
    <property type="entry name" value="ELMO_dom"/>
</dbReference>
<dbReference type="SUPFAM" id="SSF50729">
    <property type="entry name" value="PH domain-like"/>
    <property type="match status" value="1"/>
</dbReference>